<dbReference type="SUPFAM" id="SSF55961">
    <property type="entry name" value="Bet v1-like"/>
    <property type="match status" value="1"/>
</dbReference>
<dbReference type="GeneID" id="105164486"/>
<keyword evidence="1" id="KW-1185">Reference proteome</keyword>
<dbReference type="KEGG" id="sind:105164486"/>
<accession>A0A6I9TAP7</accession>
<dbReference type="Proteomes" id="UP000504604">
    <property type="component" value="Linkage group LG6"/>
</dbReference>
<sequence>MGAITYDIKIPSSILFKSIILDANTLIPKIMPQAIKSVEILEGDGGAKAVKIDYPFWEGNQNKSYNRIEQLVIDYDNFGDDQQSLRETRMRARMIERELMNFSSAWYPSVRVGQADTARVSAFTEAGRSSVYAEAGPSNIYIEAGPSSIYLEAGPSAFYTPDAPFVGDKYTHNVNPDVTV</sequence>
<organism evidence="1 2">
    <name type="scientific">Sesamum indicum</name>
    <name type="common">Oriental sesame</name>
    <name type="synonym">Sesamum orientale</name>
    <dbReference type="NCBI Taxonomy" id="4182"/>
    <lineage>
        <taxon>Eukaryota</taxon>
        <taxon>Viridiplantae</taxon>
        <taxon>Streptophyta</taxon>
        <taxon>Embryophyta</taxon>
        <taxon>Tracheophyta</taxon>
        <taxon>Spermatophyta</taxon>
        <taxon>Magnoliopsida</taxon>
        <taxon>eudicotyledons</taxon>
        <taxon>Gunneridae</taxon>
        <taxon>Pentapetalae</taxon>
        <taxon>asterids</taxon>
        <taxon>lamiids</taxon>
        <taxon>Lamiales</taxon>
        <taxon>Pedaliaceae</taxon>
        <taxon>Sesamum</taxon>
    </lineage>
</organism>
<dbReference type="RefSeq" id="XP_011081441.1">
    <property type="nucleotide sequence ID" value="XM_011083139.1"/>
</dbReference>
<reference evidence="2" key="1">
    <citation type="submission" date="2025-08" db="UniProtKB">
        <authorList>
            <consortium name="RefSeq"/>
        </authorList>
    </citation>
    <scope>IDENTIFICATION</scope>
</reference>
<gene>
    <name evidence="2" type="primary">LOC105164486</name>
</gene>
<proteinExistence type="predicted"/>
<dbReference type="Gene3D" id="3.30.530.20">
    <property type="match status" value="1"/>
</dbReference>
<dbReference type="OrthoDB" id="1500546at2759"/>
<dbReference type="InterPro" id="IPR023393">
    <property type="entry name" value="START-like_dom_sf"/>
</dbReference>
<dbReference type="InParanoid" id="A0A6I9TAP7"/>
<name>A0A6I9TAP7_SESIN</name>
<evidence type="ECO:0000313" key="1">
    <source>
        <dbReference type="Proteomes" id="UP000504604"/>
    </source>
</evidence>
<evidence type="ECO:0000313" key="2">
    <source>
        <dbReference type="RefSeq" id="XP_011081441.1"/>
    </source>
</evidence>
<protein>
    <submittedName>
        <fullName evidence="2">Uncharacterized protein LOC105164486</fullName>
    </submittedName>
</protein>
<dbReference type="AlphaFoldDB" id="A0A6I9TAP7"/>